<dbReference type="Proteomes" id="UP000266643">
    <property type="component" value="Unassembled WGS sequence"/>
</dbReference>
<name>A0A397CYE8_APHAT</name>
<gene>
    <name evidence="8" type="ORF">DYB25_007391</name>
    <name evidence="14" type="ORF">DYB26_006219</name>
    <name evidence="11" type="ORF">DYB30_008507</name>
    <name evidence="13" type="ORF">DYB31_008178</name>
    <name evidence="10" type="ORF">DYB34_009316</name>
    <name evidence="9" type="ORF">DYB36_010560</name>
    <name evidence="12" type="ORF">DYB38_003850</name>
</gene>
<evidence type="ECO:0000256" key="4">
    <source>
        <dbReference type="ARBA" id="ARBA00022694"/>
    </source>
</evidence>
<dbReference type="InterPro" id="IPR039262">
    <property type="entry name" value="DTWD2/TAPT"/>
</dbReference>
<evidence type="ECO:0000313" key="11">
    <source>
        <dbReference type="EMBL" id="RHY52147.1"/>
    </source>
</evidence>
<evidence type="ECO:0000256" key="1">
    <source>
        <dbReference type="ARBA" id="ARBA00012386"/>
    </source>
</evidence>
<dbReference type="EMBL" id="QUTE01012695">
    <property type="protein sequence ID" value="RHZ06397.1"/>
    <property type="molecule type" value="Genomic_DNA"/>
</dbReference>
<evidence type="ECO:0000256" key="3">
    <source>
        <dbReference type="ARBA" id="ARBA00022691"/>
    </source>
</evidence>
<dbReference type="VEuPathDB" id="FungiDB:H257_05022"/>
<dbReference type="EMBL" id="QUSZ01003853">
    <property type="protein sequence ID" value="RHY16886.1"/>
    <property type="molecule type" value="Genomic_DNA"/>
</dbReference>
<evidence type="ECO:0000313" key="9">
    <source>
        <dbReference type="EMBL" id="RHY16886.1"/>
    </source>
</evidence>
<dbReference type="AlphaFoldDB" id="A0A397CYE8"/>
<evidence type="ECO:0000259" key="7">
    <source>
        <dbReference type="SMART" id="SM01144"/>
    </source>
</evidence>
<keyword evidence="4" id="KW-0819">tRNA processing</keyword>
<dbReference type="InterPro" id="IPR005636">
    <property type="entry name" value="DTW"/>
</dbReference>
<dbReference type="EMBL" id="QUTA01009088">
    <property type="protein sequence ID" value="RHY01789.1"/>
    <property type="molecule type" value="Genomic_DNA"/>
</dbReference>
<feature type="domain" description="DTW" evidence="7">
    <location>
        <begin position="7"/>
        <end position="192"/>
    </location>
</feature>
<dbReference type="EMBL" id="QUTC01006031">
    <property type="protein sequence ID" value="RHY54429.1"/>
    <property type="molecule type" value="Genomic_DNA"/>
</dbReference>
<dbReference type="EMBL" id="QUTF01011785">
    <property type="protein sequence ID" value="RHZ26963.1"/>
    <property type="molecule type" value="Genomic_DNA"/>
</dbReference>
<keyword evidence="2" id="KW-0808">Transferase</keyword>
<evidence type="ECO:0000313" key="8">
    <source>
        <dbReference type="EMBL" id="RHY01789.1"/>
    </source>
</evidence>
<dbReference type="SMART" id="SM01144">
    <property type="entry name" value="DTW"/>
    <property type="match status" value="1"/>
</dbReference>
<dbReference type="GO" id="GO:0008033">
    <property type="term" value="P:tRNA processing"/>
    <property type="evidence" value="ECO:0007669"/>
    <property type="project" value="UniProtKB-KW"/>
</dbReference>
<reference evidence="15 16" key="1">
    <citation type="submission" date="2018-08" db="EMBL/GenBank/DDBJ databases">
        <title>Aphanomyces genome sequencing and annotation.</title>
        <authorList>
            <person name="Minardi D."/>
            <person name="Oidtmann B."/>
            <person name="Van Der Giezen M."/>
            <person name="Studholme D.J."/>
        </authorList>
    </citation>
    <scope>NUCLEOTIDE SEQUENCE [LARGE SCALE GENOMIC DNA]</scope>
    <source>
        <strain evidence="13 17">197901</strain>
        <strain evidence="11 19">D2</strain>
        <strain evidence="14 21">FDL457</strain>
        <strain evidence="9 15">Kv</strain>
        <strain evidence="12 16">SA</strain>
        <strain evidence="10 20">Si</strain>
        <strain evidence="8 18">Yx</strain>
    </source>
</reference>
<dbReference type="Pfam" id="PF03942">
    <property type="entry name" value="DTW"/>
    <property type="match status" value="1"/>
</dbReference>
<comment type="caution">
    <text evidence="12">The sequence shown here is derived from an EMBL/GenBank/DDBJ whole genome shotgun (WGS) entry which is preliminary data.</text>
</comment>
<comment type="catalytic activity">
    <reaction evidence="6">
        <text>a uridine in tRNA + S-adenosyl-L-methionine = a 3-[(3S)-3-amino-3-carboxypropyl]uridine in tRNA + S-methyl-5'-thioadenosine + H(+)</text>
        <dbReference type="Rhea" id="RHEA:62432"/>
        <dbReference type="Rhea" id="RHEA-COMP:13339"/>
        <dbReference type="Rhea" id="RHEA-COMP:16092"/>
        <dbReference type="ChEBI" id="CHEBI:15378"/>
        <dbReference type="ChEBI" id="CHEBI:17509"/>
        <dbReference type="ChEBI" id="CHEBI:59789"/>
        <dbReference type="ChEBI" id="CHEBI:65315"/>
        <dbReference type="ChEBI" id="CHEBI:82930"/>
        <dbReference type="EC" id="2.5.1.25"/>
    </reaction>
</comment>
<accession>A0A397CYE8</accession>
<organism evidence="12 16">
    <name type="scientific">Aphanomyces astaci</name>
    <name type="common">Crayfish plague agent</name>
    <dbReference type="NCBI Taxonomy" id="112090"/>
    <lineage>
        <taxon>Eukaryota</taxon>
        <taxon>Sar</taxon>
        <taxon>Stramenopiles</taxon>
        <taxon>Oomycota</taxon>
        <taxon>Saprolegniomycetes</taxon>
        <taxon>Saprolegniales</taxon>
        <taxon>Verrucalvaceae</taxon>
        <taxon>Aphanomyces</taxon>
    </lineage>
</organism>
<dbReference type="Proteomes" id="UP000266239">
    <property type="component" value="Unassembled WGS sequence"/>
</dbReference>
<evidence type="ECO:0000313" key="18">
    <source>
        <dbReference type="Proteomes" id="UP000266239"/>
    </source>
</evidence>
<proteinExistence type="inferred from homology"/>
<evidence type="ECO:0000313" key="10">
    <source>
        <dbReference type="EMBL" id="RHY49663.1"/>
    </source>
</evidence>
<dbReference type="Proteomes" id="UP000265427">
    <property type="component" value="Unassembled WGS sequence"/>
</dbReference>
<evidence type="ECO:0000313" key="15">
    <source>
        <dbReference type="Proteomes" id="UP000265427"/>
    </source>
</evidence>
<sequence length="290" mass="31724">MPPANRRRQVCAGCDRPPCVCYCAFIPSPKLATQFKVHCIQHPNEFKRKALSSVPVLGHALESMSLEVTTTSTFTVGENESVLMLFPGPTATVLTSADLTPNLTLVVVDGTWKEAKQIVQRDPTLRALRRVVVQSTATSLYGTLRREPMEGCLSTLEAVAAAISVLEGQTSTETTLLSMFQQVVALQQEYVHAGVQRNLSFYDGVPKPARVLQEVAVTVPEALEDGESHWYEVYLVQHSVSGITTTSNGDRFFGTHSQAIGYVAALNAGRVRGHRFGVRRFQMSTNQSQG</sequence>
<dbReference type="PANTHER" id="PTHR21392">
    <property type="entry name" value="TRNA-URIDINE AMINOCARBOXYPROPYLTRANSFERASE 2"/>
    <property type="match status" value="1"/>
</dbReference>
<evidence type="ECO:0000256" key="5">
    <source>
        <dbReference type="ARBA" id="ARBA00034489"/>
    </source>
</evidence>
<evidence type="ECO:0000313" key="21">
    <source>
        <dbReference type="Proteomes" id="UP000286510"/>
    </source>
</evidence>
<evidence type="ECO:0000313" key="14">
    <source>
        <dbReference type="EMBL" id="RHZ26963.1"/>
    </source>
</evidence>
<dbReference type="PANTHER" id="PTHR21392:SF0">
    <property type="entry name" value="TRNA-URIDINE AMINOCARBOXYPROPYLTRANSFERASE 2"/>
    <property type="match status" value="1"/>
</dbReference>
<dbReference type="Proteomes" id="UP000286510">
    <property type="component" value="Unassembled WGS sequence"/>
</dbReference>
<comment type="similarity">
    <text evidence="5">Belongs to the TDD superfamily. DTWD2 family.</text>
</comment>
<evidence type="ECO:0000256" key="2">
    <source>
        <dbReference type="ARBA" id="ARBA00022679"/>
    </source>
</evidence>
<evidence type="ECO:0000313" key="12">
    <source>
        <dbReference type="EMBL" id="RHY54429.1"/>
    </source>
</evidence>
<dbReference type="Proteomes" id="UP000266196">
    <property type="component" value="Unassembled WGS sequence"/>
</dbReference>
<dbReference type="EMBL" id="QUTB01006508">
    <property type="protein sequence ID" value="RHY49663.1"/>
    <property type="molecule type" value="Genomic_DNA"/>
</dbReference>
<dbReference type="Proteomes" id="UP000283543">
    <property type="component" value="Unassembled WGS sequence"/>
</dbReference>
<evidence type="ECO:0000313" key="19">
    <source>
        <dbReference type="Proteomes" id="UP000266643"/>
    </source>
</evidence>
<evidence type="ECO:0000313" key="20">
    <source>
        <dbReference type="Proteomes" id="UP000283543"/>
    </source>
</evidence>
<evidence type="ECO:0000256" key="6">
    <source>
        <dbReference type="ARBA" id="ARBA00048718"/>
    </source>
</evidence>
<evidence type="ECO:0000313" key="16">
    <source>
        <dbReference type="Proteomes" id="UP000265716"/>
    </source>
</evidence>
<keyword evidence="3" id="KW-0949">S-adenosyl-L-methionine</keyword>
<dbReference type="EMBL" id="QUTD01007026">
    <property type="protein sequence ID" value="RHY52147.1"/>
    <property type="molecule type" value="Genomic_DNA"/>
</dbReference>
<dbReference type="GO" id="GO:0016432">
    <property type="term" value="F:tRNA-uridine aminocarboxypropyltransferase activity"/>
    <property type="evidence" value="ECO:0007669"/>
    <property type="project" value="UniProtKB-EC"/>
</dbReference>
<dbReference type="EC" id="2.5.1.25" evidence="1"/>
<dbReference type="Proteomes" id="UP000265716">
    <property type="component" value="Unassembled WGS sequence"/>
</dbReference>
<evidence type="ECO:0000313" key="17">
    <source>
        <dbReference type="Proteomes" id="UP000266196"/>
    </source>
</evidence>
<protein>
    <recommendedName>
        <fullName evidence="1">tRNA-uridine aminocarboxypropyltransferase</fullName>
        <ecNumber evidence="1">2.5.1.25</ecNumber>
    </recommendedName>
</protein>
<evidence type="ECO:0000313" key="13">
    <source>
        <dbReference type="EMBL" id="RHZ06397.1"/>
    </source>
</evidence>